<dbReference type="InterPro" id="IPR036249">
    <property type="entry name" value="Thioredoxin-like_sf"/>
</dbReference>
<comment type="caution">
    <text evidence="1">The sequence shown here is derived from an EMBL/GenBank/DDBJ whole genome shotgun (WGS) entry which is preliminary data.</text>
</comment>
<evidence type="ECO:0000313" key="2">
    <source>
        <dbReference type="Proteomes" id="UP000886595"/>
    </source>
</evidence>
<reference evidence="1 2" key="1">
    <citation type="submission" date="2020-02" db="EMBL/GenBank/DDBJ databases">
        <authorList>
            <person name="Ma Q."/>
            <person name="Huang Y."/>
            <person name="Song X."/>
            <person name="Pei D."/>
        </authorList>
    </citation>
    <scope>NUCLEOTIDE SEQUENCE [LARGE SCALE GENOMIC DNA]</scope>
    <source>
        <strain evidence="1">Sxm20200214</strain>
        <tissue evidence="1">Leaf</tissue>
    </source>
</reference>
<dbReference type="PANTHER" id="PTHR47770">
    <property type="entry name" value="PLANT UBX DOMAIN-CONTAINING PROTEIN 11"/>
    <property type="match status" value="1"/>
</dbReference>
<gene>
    <name evidence="1" type="ORF">Bca52824_029287</name>
</gene>
<dbReference type="SUPFAM" id="SSF52833">
    <property type="entry name" value="Thioredoxin-like"/>
    <property type="match status" value="1"/>
</dbReference>
<evidence type="ECO:0000313" key="1">
    <source>
        <dbReference type="EMBL" id="KAG2309539.1"/>
    </source>
</evidence>
<accession>A0A8X7VDY6</accession>
<sequence length="352" mass="40032">MESLSSLTFKGSFSEAIAEAKEKKKLLLVYLSGKDEESEKLDKLTFTDATVVESISKYCVLLHARIDPTTFSATFPYSSVPCVTAIGSSGVHVWNNEGFIGAVDLTSSIKKAWLGLNILETTASILGEKRKDEVEELEIGDELKFVFQTRLIQFFNWMERRYPRSSSFFETASNAFDDSRSLIFNKAAGKIVIREKVIKKKGGAARFAVLMTVGCFVFVPTIYDRYNWLLSKVKKEEKEKVGSSDKKEEKEEVKLREVLKSLEEKVSANNKDTRLLQLEASKMREWRSVMEASSSANKKDITLLQLEASKMREWRSAMEASSLRRMENARIARQELHMAMDTAKFNKMMRGL</sequence>
<dbReference type="OrthoDB" id="2445133at2759"/>
<proteinExistence type="predicted"/>
<dbReference type="PANTHER" id="PTHR47770:SF1">
    <property type="entry name" value="PLANT UBX DOMAIN-CONTAINING PROTEIN 11"/>
    <property type="match status" value="1"/>
</dbReference>
<dbReference type="EMBL" id="JAAMPC010000006">
    <property type="protein sequence ID" value="KAG2309539.1"/>
    <property type="molecule type" value="Genomic_DNA"/>
</dbReference>
<dbReference type="Gene3D" id="3.40.30.10">
    <property type="entry name" value="Glutaredoxin"/>
    <property type="match status" value="1"/>
</dbReference>
<name>A0A8X7VDY6_BRACI</name>
<organism evidence="1 2">
    <name type="scientific">Brassica carinata</name>
    <name type="common">Ethiopian mustard</name>
    <name type="synonym">Abyssinian cabbage</name>
    <dbReference type="NCBI Taxonomy" id="52824"/>
    <lineage>
        <taxon>Eukaryota</taxon>
        <taxon>Viridiplantae</taxon>
        <taxon>Streptophyta</taxon>
        <taxon>Embryophyta</taxon>
        <taxon>Tracheophyta</taxon>
        <taxon>Spermatophyta</taxon>
        <taxon>Magnoliopsida</taxon>
        <taxon>eudicotyledons</taxon>
        <taxon>Gunneridae</taxon>
        <taxon>Pentapetalae</taxon>
        <taxon>rosids</taxon>
        <taxon>malvids</taxon>
        <taxon>Brassicales</taxon>
        <taxon>Brassicaceae</taxon>
        <taxon>Brassiceae</taxon>
        <taxon>Brassica</taxon>
    </lineage>
</organism>
<keyword evidence="2" id="KW-1185">Reference proteome</keyword>
<protein>
    <submittedName>
        <fullName evidence="1">Uncharacterized protein</fullName>
    </submittedName>
</protein>
<dbReference type="AlphaFoldDB" id="A0A8X7VDY6"/>
<dbReference type="Proteomes" id="UP000886595">
    <property type="component" value="Unassembled WGS sequence"/>
</dbReference>